<keyword evidence="6" id="KW-1185">Reference proteome</keyword>
<gene>
    <name evidence="5" type="ORF">HD556DRAFT_1522381</name>
</gene>
<dbReference type="GeneID" id="64602957"/>
<dbReference type="InterPro" id="IPR039421">
    <property type="entry name" value="Type_1_exporter"/>
</dbReference>
<dbReference type="PROSITE" id="PS00211">
    <property type="entry name" value="ABC_TRANSPORTER_1"/>
    <property type="match status" value="1"/>
</dbReference>
<dbReference type="GO" id="GO:0034040">
    <property type="term" value="F:ATPase-coupled lipid transmembrane transporter activity"/>
    <property type="evidence" value="ECO:0007669"/>
    <property type="project" value="TreeGrafter"/>
</dbReference>
<dbReference type="RefSeq" id="XP_041167617.1">
    <property type="nucleotide sequence ID" value="XM_041309193.1"/>
</dbReference>
<dbReference type="SUPFAM" id="SSF52540">
    <property type="entry name" value="P-loop containing nucleoside triphosphate hydrolases"/>
    <property type="match status" value="1"/>
</dbReference>
<dbReference type="SMART" id="SM00382">
    <property type="entry name" value="AAA"/>
    <property type="match status" value="1"/>
</dbReference>
<keyword evidence="3" id="KW-0472">Membrane</keyword>
<evidence type="ECO:0000256" key="1">
    <source>
        <dbReference type="ARBA" id="ARBA00022741"/>
    </source>
</evidence>
<evidence type="ECO:0000313" key="6">
    <source>
        <dbReference type="Proteomes" id="UP000719766"/>
    </source>
</evidence>
<dbReference type="GO" id="GO:0005524">
    <property type="term" value="F:ATP binding"/>
    <property type="evidence" value="ECO:0007669"/>
    <property type="project" value="UniProtKB-KW"/>
</dbReference>
<dbReference type="OrthoDB" id="6500128at2759"/>
<dbReference type="InterPro" id="IPR027417">
    <property type="entry name" value="P-loop_NTPase"/>
</dbReference>
<keyword evidence="3" id="KW-0812">Transmembrane</keyword>
<dbReference type="PANTHER" id="PTHR24221">
    <property type="entry name" value="ATP-BINDING CASSETTE SUB-FAMILY B"/>
    <property type="match status" value="1"/>
</dbReference>
<dbReference type="Gene3D" id="3.40.50.300">
    <property type="entry name" value="P-loop containing nucleotide triphosphate hydrolases"/>
    <property type="match status" value="1"/>
</dbReference>
<comment type="caution">
    <text evidence="5">The sequence shown here is derived from an EMBL/GenBank/DDBJ whole genome shotgun (WGS) entry which is preliminary data.</text>
</comment>
<feature type="transmembrane region" description="Helical" evidence="3">
    <location>
        <begin position="76"/>
        <end position="100"/>
    </location>
</feature>
<protein>
    <submittedName>
        <fullName evidence="5">P-loop containing nucleoside triphosphate hydrolase protein</fullName>
    </submittedName>
</protein>
<dbReference type="AlphaFoldDB" id="A0A9P7E3G2"/>
<feature type="domain" description="ABC transporter" evidence="4">
    <location>
        <begin position="426"/>
        <end position="724"/>
    </location>
</feature>
<evidence type="ECO:0000313" key="5">
    <source>
        <dbReference type="EMBL" id="KAG1809952.1"/>
    </source>
</evidence>
<organism evidence="5 6">
    <name type="scientific">Suillus plorans</name>
    <dbReference type="NCBI Taxonomy" id="116603"/>
    <lineage>
        <taxon>Eukaryota</taxon>
        <taxon>Fungi</taxon>
        <taxon>Dikarya</taxon>
        <taxon>Basidiomycota</taxon>
        <taxon>Agaricomycotina</taxon>
        <taxon>Agaricomycetes</taxon>
        <taxon>Agaricomycetidae</taxon>
        <taxon>Boletales</taxon>
        <taxon>Suillineae</taxon>
        <taxon>Suillaceae</taxon>
        <taxon>Suillus</taxon>
    </lineage>
</organism>
<accession>A0A9P7E3G2</accession>
<keyword evidence="3" id="KW-1133">Transmembrane helix</keyword>
<name>A0A9P7E3G2_9AGAM</name>
<evidence type="ECO:0000256" key="2">
    <source>
        <dbReference type="ARBA" id="ARBA00022840"/>
    </source>
</evidence>
<dbReference type="Proteomes" id="UP000719766">
    <property type="component" value="Unassembled WGS sequence"/>
</dbReference>
<sequence>MARRRRTITTRPGTFDPEDARRVKHTRIGVWDLYEDRQTDMPRIPGSSRLETYAQIVQSMPHVLRMLKDILSIRQCCLLLPVFLVVEVLASLTPAISLWYSGQLLRLVETAIETRTVDTTVLIHVAIGRVACTVATRLLQYARSRIVIPINMSIKQFYAGHIFHSMARLDVPTFEDSAVQRQLESAWASPWGTSVAWETVQSSTNVVMTVIRLVSQFSVLFTVLREQQDGALLAILSFSQSIFQWYSTSKGVFGSLVWAATTSNEDYVRMQGLKHLVDNPSHRKEVVAGNLGEYVTAQFRESAKRVGDDAGEFPELRRAHTIKDRLSIASILREPMRELPQIVFTLRAVQKPMTIPLSLASLTLINQTSNSFSTTLFSLFGESFSLAEQFANVRKLYEIENVQNKVVDGAESFPENQQALKSGISVEFRNVSFRYPGAEKYALQNVSFTIGAGQLCVIVGVNGSGKSTILKLICRIYDLTEGTIFVDNRDIKTLRLADLRAAMSILFQDYTHFPLSISENIGLGNPALAHDYDKVREAARLGGAEHFIDELPDGFDTYLDRPVKDYYAGLPEGTTMLFGRSVDYSRVRGVGGLRVSEASSLSGGQMQRLAVSRTFMRSLASETESSAGMLLFDEPSASLDPTAEHGALQHAQFGMTKTSLEIDLFERLRKLRGNKTMIFSSHRFGNLTRHADLILYMDESVVQEEGTHDDLLKRGGEYARIWNLQAKAFI</sequence>
<dbReference type="InterPro" id="IPR003439">
    <property type="entry name" value="ABC_transporter-like_ATP-bd"/>
</dbReference>
<dbReference type="PROSITE" id="PS50893">
    <property type="entry name" value="ABC_TRANSPORTER_2"/>
    <property type="match status" value="1"/>
</dbReference>
<dbReference type="PANTHER" id="PTHR24221:SF646">
    <property type="entry name" value="HAEMOLYSIN SECRETION ATP-BINDING PROTEIN"/>
    <property type="match status" value="1"/>
</dbReference>
<keyword evidence="5" id="KW-0378">Hydrolase</keyword>
<proteinExistence type="predicted"/>
<dbReference type="GO" id="GO:0016887">
    <property type="term" value="F:ATP hydrolysis activity"/>
    <property type="evidence" value="ECO:0007669"/>
    <property type="project" value="InterPro"/>
</dbReference>
<keyword evidence="2" id="KW-0067">ATP-binding</keyword>
<keyword evidence="1" id="KW-0547">Nucleotide-binding</keyword>
<evidence type="ECO:0000256" key="3">
    <source>
        <dbReference type="SAM" id="Phobius"/>
    </source>
</evidence>
<dbReference type="InterPro" id="IPR017871">
    <property type="entry name" value="ABC_transporter-like_CS"/>
</dbReference>
<evidence type="ECO:0000259" key="4">
    <source>
        <dbReference type="PROSITE" id="PS50893"/>
    </source>
</evidence>
<dbReference type="EMBL" id="JABBWE010000001">
    <property type="protein sequence ID" value="KAG1809952.1"/>
    <property type="molecule type" value="Genomic_DNA"/>
</dbReference>
<dbReference type="InterPro" id="IPR003593">
    <property type="entry name" value="AAA+_ATPase"/>
</dbReference>
<dbReference type="Pfam" id="PF00005">
    <property type="entry name" value="ABC_tran"/>
    <property type="match status" value="1"/>
</dbReference>
<reference evidence="5" key="1">
    <citation type="journal article" date="2020" name="New Phytol.">
        <title>Comparative genomics reveals dynamic genome evolution in host specialist ectomycorrhizal fungi.</title>
        <authorList>
            <person name="Lofgren L.A."/>
            <person name="Nguyen N.H."/>
            <person name="Vilgalys R."/>
            <person name="Ruytinx J."/>
            <person name="Liao H.L."/>
            <person name="Branco S."/>
            <person name="Kuo A."/>
            <person name="LaButti K."/>
            <person name="Lipzen A."/>
            <person name="Andreopoulos W."/>
            <person name="Pangilinan J."/>
            <person name="Riley R."/>
            <person name="Hundley H."/>
            <person name="Na H."/>
            <person name="Barry K."/>
            <person name="Grigoriev I.V."/>
            <person name="Stajich J.E."/>
            <person name="Kennedy P.G."/>
        </authorList>
    </citation>
    <scope>NUCLEOTIDE SEQUENCE</scope>
    <source>
        <strain evidence="5">S12</strain>
    </source>
</reference>